<proteinExistence type="predicted"/>
<accession>A0A4U5M326</accession>
<reference evidence="1 2" key="1">
    <citation type="journal article" date="2015" name="Genome Biol.">
        <title>Comparative genomics of Steinernema reveals deeply conserved gene regulatory networks.</title>
        <authorList>
            <person name="Dillman A.R."/>
            <person name="Macchietto M."/>
            <person name="Porter C.F."/>
            <person name="Rogers A."/>
            <person name="Williams B."/>
            <person name="Antoshechkin I."/>
            <person name="Lee M.M."/>
            <person name="Goodwin Z."/>
            <person name="Lu X."/>
            <person name="Lewis E.E."/>
            <person name="Goodrich-Blair H."/>
            <person name="Stock S.P."/>
            <person name="Adams B.J."/>
            <person name="Sternberg P.W."/>
            <person name="Mortazavi A."/>
        </authorList>
    </citation>
    <scope>NUCLEOTIDE SEQUENCE [LARGE SCALE GENOMIC DNA]</scope>
    <source>
        <strain evidence="1 2">ALL</strain>
    </source>
</reference>
<sequence>MQNAFMGSEWTCDSINLDYQELKRPSRKEAHAESQIEQRLRGTERQQLIKGLRSKHAANCQVSTATNPLPLSYPRAHLRRSETKLFPPLACCLLGSSQRLEITRYVQLRSAWAKN</sequence>
<dbReference type="EMBL" id="AZBU02000010">
    <property type="protein sequence ID" value="TKR63149.1"/>
    <property type="molecule type" value="Genomic_DNA"/>
</dbReference>
<protein>
    <submittedName>
        <fullName evidence="1">Uncharacterized protein</fullName>
    </submittedName>
</protein>
<name>A0A4U5M326_STECR</name>
<keyword evidence="2" id="KW-1185">Reference proteome</keyword>
<dbReference type="Proteomes" id="UP000298663">
    <property type="component" value="Unassembled WGS sequence"/>
</dbReference>
<comment type="caution">
    <text evidence="1">The sequence shown here is derived from an EMBL/GenBank/DDBJ whole genome shotgun (WGS) entry which is preliminary data.</text>
</comment>
<evidence type="ECO:0000313" key="2">
    <source>
        <dbReference type="Proteomes" id="UP000298663"/>
    </source>
</evidence>
<gene>
    <name evidence="1" type="ORF">L596_027016</name>
</gene>
<organism evidence="1 2">
    <name type="scientific">Steinernema carpocapsae</name>
    <name type="common">Entomopathogenic nematode</name>
    <dbReference type="NCBI Taxonomy" id="34508"/>
    <lineage>
        <taxon>Eukaryota</taxon>
        <taxon>Metazoa</taxon>
        <taxon>Ecdysozoa</taxon>
        <taxon>Nematoda</taxon>
        <taxon>Chromadorea</taxon>
        <taxon>Rhabditida</taxon>
        <taxon>Tylenchina</taxon>
        <taxon>Panagrolaimomorpha</taxon>
        <taxon>Strongyloidoidea</taxon>
        <taxon>Steinernematidae</taxon>
        <taxon>Steinernema</taxon>
    </lineage>
</organism>
<reference evidence="1 2" key="2">
    <citation type="journal article" date="2019" name="G3 (Bethesda)">
        <title>Hybrid Assembly of the Genome of the Entomopathogenic Nematode Steinernema carpocapsae Identifies the X-Chromosome.</title>
        <authorList>
            <person name="Serra L."/>
            <person name="Macchietto M."/>
            <person name="Macias-Munoz A."/>
            <person name="McGill C.J."/>
            <person name="Rodriguez I.M."/>
            <person name="Rodriguez B."/>
            <person name="Murad R."/>
            <person name="Mortazavi A."/>
        </authorList>
    </citation>
    <scope>NUCLEOTIDE SEQUENCE [LARGE SCALE GENOMIC DNA]</scope>
    <source>
        <strain evidence="1 2">ALL</strain>
    </source>
</reference>
<evidence type="ECO:0000313" key="1">
    <source>
        <dbReference type="EMBL" id="TKR63149.1"/>
    </source>
</evidence>
<dbReference type="AlphaFoldDB" id="A0A4U5M326"/>